<dbReference type="InterPro" id="IPR014719">
    <property type="entry name" value="Ribosomal_bL12_C/ClpS-like"/>
</dbReference>
<dbReference type="GO" id="GO:0030163">
    <property type="term" value="P:protein catabolic process"/>
    <property type="evidence" value="ECO:0007669"/>
    <property type="project" value="InterPro"/>
</dbReference>
<reference evidence="4" key="1">
    <citation type="submission" date="2023-05" db="EMBL/GenBank/DDBJ databases">
        <title>Nepenthes gracilis genome sequencing.</title>
        <authorList>
            <person name="Fukushima K."/>
        </authorList>
    </citation>
    <scope>NUCLEOTIDE SEQUENCE</scope>
    <source>
        <strain evidence="4">SING2019-196</strain>
    </source>
</reference>
<dbReference type="SUPFAM" id="SSF51110">
    <property type="entry name" value="alpha-D-mannose-specific plant lectins"/>
    <property type="match status" value="1"/>
</dbReference>
<evidence type="ECO:0000313" key="4">
    <source>
        <dbReference type="EMBL" id="GMH07081.1"/>
    </source>
</evidence>
<dbReference type="InterPro" id="IPR001480">
    <property type="entry name" value="Bulb-type_lectin_dom"/>
</dbReference>
<gene>
    <name evidence="4" type="ORF">Nepgr_008921</name>
</gene>
<evidence type="ECO:0000313" key="5">
    <source>
        <dbReference type="Proteomes" id="UP001279734"/>
    </source>
</evidence>
<dbReference type="Pfam" id="PF02617">
    <property type="entry name" value="ClpS"/>
    <property type="match status" value="1"/>
</dbReference>
<dbReference type="PANTHER" id="PTHR33473:SF13">
    <property type="entry name" value="ATP-DEPENDENT CLP PROTEASE ADAPTER PROTEIN CLPS2, CHLOROPLASTIC"/>
    <property type="match status" value="1"/>
</dbReference>
<evidence type="ECO:0000259" key="3">
    <source>
        <dbReference type="PROSITE" id="PS50927"/>
    </source>
</evidence>
<dbReference type="EMBL" id="BSYO01000007">
    <property type="protein sequence ID" value="GMH07081.1"/>
    <property type="molecule type" value="Genomic_DNA"/>
</dbReference>
<dbReference type="Gene3D" id="2.90.10.10">
    <property type="entry name" value="Bulb-type lectin domain"/>
    <property type="match status" value="1"/>
</dbReference>
<dbReference type="InterPro" id="IPR003769">
    <property type="entry name" value="ClpS_core"/>
</dbReference>
<comment type="caution">
    <text evidence="4">The sequence shown here is derived from an EMBL/GenBank/DDBJ whole genome shotgun (WGS) entry which is preliminary data.</text>
</comment>
<protein>
    <recommendedName>
        <fullName evidence="3">Bulb-type lectin domain-containing protein</fullName>
    </recommendedName>
</protein>
<dbReference type="Proteomes" id="UP001279734">
    <property type="component" value="Unassembled WGS sequence"/>
</dbReference>
<keyword evidence="5" id="KW-1185">Reference proteome</keyword>
<dbReference type="GO" id="GO:0006508">
    <property type="term" value="P:proteolysis"/>
    <property type="evidence" value="ECO:0007669"/>
    <property type="project" value="InterPro"/>
</dbReference>
<organism evidence="4 5">
    <name type="scientific">Nepenthes gracilis</name>
    <name type="common">Slender pitcher plant</name>
    <dbReference type="NCBI Taxonomy" id="150966"/>
    <lineage>
        <taxon>Eukaryota</taxon>
        <taxon>Viridiplantae</taxon>
        <taxon>Streptophyta</taxon>
        <taxon>Embryophyta</taxon>
        <taxon>Tracheophyta</taxon>
        <taxon>Spermatophyta</taxon>
        <taxon>Magnoliopsida</taxon>
        <taxon>eudicotyledons</taxon>
        <taxon>Gunneridae</taxon>
        <taxon>Pentapetalae</taxon>
        <taxon>Caryophyllales</taxon>
        <taxon>Nepenthaceae</taxon>
        <taxon>Nepenthes</taxon>
    </lineage>
</organism>
<dbReference type="SUPFAM" id="SSF54736">
    <property type="entry name" value="ClpS-like"/>
    <property type="match status" value="1"/>
</dbReference>
<accession>A0AAD3XJX7</accession>
<dbReference type="PANTHER" id="PTHR33473">
    <property type="entry name" value="ATP-DEPENDENT CLP PROTEASE ADAPTER PROTEIN CLPS1, CHLOROPLASTIC"/>
    <property type="match status" value="1"/>
</dbReference>
<keyword evidence="1" id="KW-0732">Signal</keyword>
<sequence>MSMALAGSPASLGYQPVQFPHVRVSKFVLSKLKADEGERQLLLVASASMKTGLGSSRRGAGLLERPTFDQSQFDPATQVQEGGDIGRVRDKRGAGSGDSYRVLLLDDERHTENLVAKVVPQIVPSVTPDDARKLFNQSRQNGVAVVTVTVKEHAEFYAQMMIRGGLRSSIEPDSNVILLLIGLLKLLLSDSGDLMNTIEAGSFLLAMQFNKMQQKTIVWSASGAQIAQSGSRIELTTDGSFILNDPSGRQLWSVPLADTGLVAYAAMLNSGNLVLATNASAMLWQSFDSPTIAYTDAEYRW</sequence>
<dbReference type="AlphaFoldDB" id="A0AAD3XJX7"/>
<evidence type="ECO:0000256" key="1">
    <source>
        <dbReference type="ARBA" id="ARBA00022729"/>
    </source>
</evidence>
<feature type="domain" description="Bulb-type lectin" evidence="3">
    <location>
        <begin position="172"/>
        <end position="288"/>
    </location>
</feature>
<keyword evidence="2" id="KW-0325">Glycoprotein</keyword>
<dbReference type="InterPro" id="IPR036426">
    <property type="entry name" value="Bulb-type_lectin_dom_sf"/>
</dbReference>
<dbReference type="PROSITE" id="PS50927">
    <property type="entry name" value="BULB_LECTIN"/>
    <property type="match status" value="1"/>
</dbReference>
<evidence type="ECO:0000256" key="2">
    <source>
        <dbReference type="ARBA" id="ARBA00023180"/>
    </source>
</evidence>
<name>A0AAD3XJX7_NEPGR</name>
<dbReference type="SMART" id="SM00108">
    <property type="entry name" value="B_lectin"/>
    <property type="match status" value="1"/>
</dbReference>
<proteinExistence type="predicted"/>
<dbReference type="Pfam" id="PF01453">
    <property type="entry name" value="B_lectin"/>
    <property type="match status" value="1"/>
</dbReference>
<dbReference type="InterPro" id="IPR022935">
    <property type="entry name" value="ClpS"/>
</dbReference>
<dbReference type="Gene3D" id="3.30.1390.10">
    <property type="match status" value="1"/>
</dbReference>